<dbReference type="EMBL" id="KQ982069">
    <property type="protein sequence ID" value="KYQ60542.1"/>
    <property type="molecule type" value="Genomic_DNA"/>
</dbReference>
<evidence type="ECO:0008006" key="3">
    <source>
        <dbReference type="Google" id="ProtNLM"/>
    </source>
</evidence>
<proteinExistence type="predicted"/>
<sequence length="90" mass="10153">MLDTGSGPNIIKETFIPKGIIIDYNSILKLNGINEYPVYTLRKITLSVFGEEVNFHIVSNEFPISQSGILGNDFFEQSSSNKRLIMQKDI</sequence>
<evidence type="ECO:0000313" key="1">
    <source>
        <dbReference type="EMBL" id="KYQ60542.1"/>
    </source>
</evidence>
<dbReference type="SUPFAM" id="SSF50630">
    <property type="entry name" value="Acid proteases"/>
    <property type="match status" value="1"/>
</dbReference>
<gene>
    <name evidence="1" type="ORF">ALC60_00402</name>
</gene>
<dbReference type="InterPro" id="IPR021109">
    <property type="entry name" value="Peptidase_aspartic_dom_sf"/>
</dbReference>
<keyword evidence="2" id="KW-1185">Reference proteome</keyword>
<protein>
    <recommendedName>
        <fullName evidence="3">Peptidase A2 domain-containing protein</fullName>
    </recommendedName>
</protein>
<evidence type="ECO:0000313" key="2">
    <source>
        <dbReference type="Proteomes" id="UP000075809"/>
    </source>
</evidence>
<reference evidence="1 2" key="1">
    <citation type="submission" date="2015-09" db="EMBL/GenBank/DDBJ databases">
        <title>Trachymyrmex zeteki WGS genome.</title>
        <authorList>
            <person name="Nygaard S."/>
            <person name="Hu H."/>
            <person name="Boomsma J."/>
            <person name="Zhang G."/>
        </authorList>
    </citation>
    <scope>NUCLEOTIDE SEQUENCE [LARGE SCALE GENOMIC DNA]</scope>
    <source>
        <strain evidence="1">Tzet28-1</strain>
        <tissue evidence="1">Whole body</tissue>
    </source>
</reference>
<name>A0A151XJF0_9HYME</name>
<dbReference type="AlphaFoldDB" id="A0A151XJF0"/>
<organism evidence="1 2">
    <name type="scientific">Mycetomoellerius zeteki</name>
    <dbReference type="NCBI Taxonomy" id="64791"/>
    <lineage>
        <taxon>Eukaryota</taxon>
        <taxon>Metazoa</taxon>
        <taxon>Ecdysozoa</taxon>
        <taxon>Arthropoda</taxon>
        <taxon>Hexapoda</taxon>
        <taxon>Insecta</taxon>
        <taxon>Pterygota</taxon>
        <taxon>Neoptera</taxon>
        <taxon>Endopterygota</taxon>
        <taxon>Hymenoptera</taxon>
        <taxon>Apocrita</taxon>
        <taxon>Aculeata</taxon>
        <taxon>Formicoidea</taxon>
        <taxon>Formicidae</taxon>
        <taxon>Myrmicinae</taxon>
        <taxon>Mycetomoellerius</taxon>
    </lineage>
</organism>
<dbReference type="Proteomes" id="UP000075809">
    <property type="component" value="Unassembled WGS sequence"/>
</dbReference>
<accession>A0A151XJF0</accession>